<feature type="domain" description="TRNA-binding" evidence="3">
    <location>
        <begin position="6"/>
        <end position="92"/>
    </location>
</feature>
<accession>T1C928</accession>
<dbReference type="EMBL" id="AUZY01004754">
    <property type="protein sequence ID" value="EQD61949.1"/>
    <property type="molecule type" value="Genomic_DNA"/>
</dbReference>
<organism evidence="4">
    <name type="scientific">mine drainage metagenome</name>
    <dbReference type="NCBI Taxonomy" id="410659"/>
    <lineage>
        <taxon>unclassified sequences</taxon>
        <taxon>metagenomes</taxon>
        <taxon>ecological metagenomes</taxon>
    </lineage>
</organism>
<dbReference type="InterPro" id="IPR051270">
    <property type="entry name" value="Tyrosine-tRNA_ligase_regulator"/>
</dbReference>
<dbReference type="SUPFAM" id="SSF50249">
    <property type="entry name" value="Nucleic acid-binding proteins"/>
    <property type="match status" value="1"/>
</dbReference>
<dbReference type="InterPro" id="IPR012340">
    <property type="entry name" value="NA-bd_OB-fold"/>
</dbReference>
<evidence type="ECO:0000313" key="4">
    <source>
        <dbReference type="EMBL" id="EQD61949.1"/>
    </source>
</evidence>
<dbReference type="InterPro" id="IPR002547">
    <property type="entry name" value="tRNA-bd_dom"/>
</dbReference>
<feature type="non-terminal residue" evidence="4">
    <location>
        <position position="92"/>
    </location>
</feature>
<gene>
    <name evidence="4" type="ORF">B1B_07471</name>
</gene>
<dbReference type="PANTHER" id="PTHR11586">
    <property type="entry name" value="TRNA-AMINOACYLATION COFACTOR ARC1 FAMILY MEMBER"/>
    <property type="match status" value="1"/>
</dbReference>
<reference evidence="4" key="1">
    <citation type="submission" date="2013-08" db="EMBL/GenBank/DDBJ databases">
        <authorList>
            <person name="Mendez C."/>
            <person name="Richter M."/>
            <person name="Ferrer M."/>
            <person name="Sanchez J."/>
        </authorList>
    </citation>
    <scope>NUCLEOTIDE SEQUENCE</scope>
</reference>
<keyword evidence="1" id="KW-0820">tRNA-binding</keyword>
<protein>
    <submittedName>
        <fullName evidence="4">Export-related chaperone CsaA</fullName>
    </submittedName>
</protein>
<dbReference type="PROSITE" id="PS50886">
    <property type="entry name" value="TRBD"/>
    <property type="match status" value="1"/>
</dbReference>
<dbReference type="GO" id="GO:0000049">
    <property type="term" value="F:tRNA binding"/>
    <property type="evidence" value="ECO:0007669"/>
    <property type="project" value="UniProtKB-KW"/>
</dbReference>
<dbReference type="PANTHER" id="PTHR11586:SF37">
    <property type="entry name" value="TRNA-BINDING DOMAIN-CONTAINING PROTEIN"/>
    <property type="match status" value="1"/>
</dbReference>
<evidence type="ECO:0000256" key="2">
    <source>
        <dbReference type="ARBA" id="ARBA00022884"/>
    </source>
</evidence>
<dbReference type="AlphaFoldDB" id="T1C928"/>
<reference evidence="4" key="2">
    <citation type="journal article" date="2014" name="ISME J.">
        <title>Microbial stratification in low pH oxic and suboxic macroscopic growths along an acid mine drainage.</title>
        <authorList>
            <person name="Mendez-Garcia C."/>
            <person name="Mesa V."/>
            <person name="Sprenger R.R."/>
            <person name="Richter M."/>
            <person name="Diez M.S."/>
            <person name="Solano J."/>
            <person name="Bargiela R."/>
            <person name="Golyshina O.V."/>
            <person name="Manteca A."/>
            <person name="Ramos J.L."/>
            <person name="Gallego J.R."/>
            <person name="Llorente I."/>
            <person name="Martins Dos Santos V.A."/>
            <person name="Jensen O.N."/>
            <person name="Pelaez A.I."/>
            <person name="Sanchez J."/>
            <person name="Ferrer M."/>
        </authorList>
    </citation>
    <scope>NUCLEOTIDE SEQUENCE</scope>
</reference>
<comment type="caution">
    <text evidence="4">The sequence shown here is derived from an EMBL/GenBank/DDBJ whole genome shotgun (WGS) entry which is preliminary data.</text>
</comment>
<evidence type="ECO:0000259" key="3">
    <source>
        <dbReference type="PROSITE" id="PS50886"/>
    </source>
</evidence>
<dbReference type="Gene3D" id="2.40.50.140">
    <property type="entry name" value="Nucleic acid-binding proteins"/>
    <property type="match status" value="1"/>
</dbReference>
<sequence>MVSIDEFSKIEMRIGKVIGVEEIEKARAPLYALRIDLGLLGTRNIAAGIRGVYSKDELIGKMVVVVVNLEPKKIAGFISEGMVLAAEESESV</sequence>
<name>T1C928_9ZZZZ</name>
<evidence type="ECO:0000256" key="1">
    <source>
        <dbReference type="ARBA" id="ARBA00022555"/>
    </source>
</evidence>
<keyword evidence="2" id="KW-0694">RNA-binding</keyword>
<dbReference type="Pfam" id="PF01588">
    <property type="entry name" value="tRNA_bind"/>
    <property type="match status" value="1"/>
</dbReference>
<proteinExistence type="predicted"/>